<dbReference type="STRING" id="269621.A0A238F5D2"/>
<dbReference type="SUPFAM" id="SSF103107">
    <property type="entry name" value="Hypothetical protein c14orf129, hspc210"/>
    <property type="match status" value="1"/>
</dbReference>
<name>A0A238F5D2_9BASI</name>
<accession>A0A238F5D2</accession>
<dbReference type="InterPro" id="IPR023231">
    <property type="entry name" value="GSKIP_dom_sf"/>
</dbReference>
<keyword evidence="3" id="KW-1185">Reference proteome</keyword>
<feature type="domain" description="GSKIP" evidence="1">
    <location>
        <begin position="48"/>
        <end position="113"/>
    </location>
</feature>
<dbReference type="Proteomes" id="UP000198372">
    <property type="component" value="Unassembled WGS sequence"/>
</dbReference>
<evidence type="ECO:0000313" key="2">
    <source>
        <dbReference type="EMBL" id="SCV69122.1"/>
    </source>
</evidence>
<reference evidence="3" key="1">
    <citation type="submission" date="2016-09" db="EMBL/GenBank/DDBJ databases">
        <authorList>
            <person name="Jeantristanb JTB J.-T."/>
            <person name="Ricardo R."/>
        </authorList>
    </citation>
    <scope>NUCLEOTIDE SEQUENCE [LARGE SCALE GENOMIC DNA]</scope>
</reference>
<sequence length="130" mass="14322">MSFSTTELPQSLDEIQAYSGIQAYTILPPHFCSSPTESRAEIKLLEKGDTAVVSCSEKGWAIALRSVVDWKRLPPDSAAKDNETFETLENLLAYLSPAFEAKRMQVLADKLSAVSVERGEEDKGKEEGEP</sequence>
<evidence type="ECO:0000259" key="1">
    <source>
        <dbReference type="Pfam" id="PF05303"/>
    </source>
</evidence>
<organism evidence="2 3">
    <name type="scientific">Microbotryum intermedium</name>
    <dbReference type="NCBI Taxonomy" id="269621"/>
    <lineage>
        <taxon>Eukaryota</taxon>
        <taxon>Fungi</taxon>
        <taxon>Dikarya</taxon>
        <taxon>Basidiomycota</taxon>
        <taxon>Pucciniomycotina</taxon>
        <taxon>Microbotryomycetes</taxon>
        <taxon>Microbotryales</taxon>
        <taxon>Microbotryaceae</taxon>
        <taxon>Microbotryum</taxon>
    </lineage>
</organism>
<dbReference type="Pfam" id="PF05303">
    <property type="entry name" value="GSKIP_dom"/>
    <property type="match status" value="1"/>
</dbReference>
<evidence type="ECO:0000313" key="3">
    <source>
        <dbReference type="Proteomes" id="UP000198372"/>
    </source>
</evidence>
<dbReference type="InterPro" id="IPR007967">
    <property type="entry name" value="GSKIP_dom"/>
</dbReference>
<proteinExistence type="predicted"/>
<dbReference type="AlphaFoldDB" id="A0A238F5D2"/>
<dbReference type="OrthoDB" id="5804279at2759"/>
<dbReference type="Gene3D" id="3.30.2280.10">
    <property type="entry name" value="Hypothetical protein (hspc210)"/>
    <property type="match status" value="1"/>
</dbReference>
<protein>
    <submittedName>
        <fullName evidence="2">BQ2448_2142 protein</fullName>
    </submittedName>
</protein>
<dbReference type="EMBL" id="FMSP01000004">
    <property type="protein sequence ID" value="SCV69122.1"/>
    <property type="molecule type" value="Genomic_DNA"/>
</dbReference>
<gene>
    <name evidence="2" type="ORF">BQ2448_2142</name>
</gene>